<dbReference type="KEGG" id="mbrn:90968138"/>
<gene>
    <name evidence="1" type="primary">DEP5_3</name>
    <name evidence="1" type="ORF">G6M90_00g093610</name>
</gene>
<dbReference type="EMBL" id="CP058937">
    <property type="protein sequence ID" value="QLI73434.1"/>
    <property type="molecule type" value="Genomic_DNA"/>
</dbReference>
<reference evidence="1 2" key="1">
    <citation type="submission" date="2020-07" db="EMBL/GenBank/DDBJ databases">
        <title>Telomere length de novo assembly of all 7 chromosomes of the fungus, Metarhizium brunneum, using a novel assembly pipeline.</title>
        <authorList>
            <person name="Saud z."/>
            <person name="Kortsinoglou A."/>
            <person name="Kouvelis V.N."/>
            <person name="Butt T.M."/>
        </authorList>
    </citation>
    <scope>NUCLEOTIDE SEQUENCE [LARGE SCALE GENOMIC DNA]</scope>
    <source>
        <strain evidence="1 2">4556</strain>
    </source>
</reference>
<keyword evidence="2" id="KW-1185">Reference proteome</keyword>
<accession>A0A7D5V367</accession>
<dbReference type="OrthoDB" id="329835at2759"/>
<protein>
    <submittedName>
        <fullName evidence="1">Reducing polyketide synthase DEP5</fullName>
    </submittedName>
</protein>
<proteinExistence type="predicted"/>
<name>A0A7D5V367_9HYPO</name>
<dbReference type="AlphaFoldDB" id="A0A7D5V367"/>
<evidence type="ECO:0000313" key="1">
    <source>
        <dbReference type="EMBL" id="QLI73434.1"/>
    </source>
</evidence>
<evidence type="ECO:0000313" key="2">
    <source>
        <dbReference type="Proteomes" id="UP000510686"/>
    </source>
</evidence>
<dbReference type="RefSeq" id="XP_065987667.1">
    <property type="nucleotide sequence ID" value="XM_066131454.1"/>
</dbReference>
<organism evidence="1 2">
    <name type="scientific">Metarhizium brunneum</name>
    <dbReference type="NCBI Taxonomy" id="500148"/>
    <lineage>
        <taxon>Eukaryota</taxon>
        <taxon>Fungi</taxon>
        <taxon>Dikarya</taxon>
        <taxon>Ascomycota</taxon>
        <taxon>Pezizomycotina</taxon>
        <taxon>Sordariomycetes</taxon>
        <taxon>Hypocreomycetidae</taxon>
        <taxon>Hypocreales</taxon>
        <taxon>Clavicipitaceae</taxon>
        <taxon>Metarhizium</taxon>
    </lineage>
</organism>
<sequence>MDRRAQTEWDNPSFPCEPQYFPAHIPVRRVSVNSFGYDGTSGHFIVEGVESLVTGYSHGQKKQKLVKGSDRGVFYRKKPYLRAFVVSSPSGVTEAFGNVAENFSFAEKKKAPVVGLAFAGQGAQ</sequence>
<dbReference type="GeneID" id="90968138"/>
<dbReference type="Proteomes" id="UP000510686">
    <property type="component" value="Chromosome 6"/>
</dbReference>